<dbReference type="Proteomes" id="UP000233332">
    <property type="component" value="Unassembled WGS sequence"/>
</dbReference>
<comment type="caution">
    <text evidence="6">The sequence shown here is derived from an EMBL/GenBank/DDBJ whole genome shotgun (WGS) entry which is preliminary data.</text>
</comment>
<sequence>MLPLPVTICLTALFALMLTALSLNVSLRRRELRIALGDGDDLVLRRRIRAHGNFIENAPMCILLVLALEAVLATSTTIWLVAAILFVARALHAVGTLARSNKSLIAPAVLMQHLTFIVVGVWLLVQTLSNQMGSM</sequence>
<name>A0A2N3L6E7_9PROT</name>
<dbReference type="EMBL" id="NXGX01000004">
    <property type="protein sequence ID" value="PKR58378.1"/>
    <property type="molecule type" value="Genomic_DNA"/>
</dbReference>
<keyword evidence="3 5" id="KW-1133">Transmembrane helix</keyword>
<evidence type="ECO:0008006" key="8">
    <source>
        <dbReference type="Google" id="ProtNLM"/>
    </source>
</evidence>
<evidence type="ECO:0000256" key="4">
    <source>
        <dbReference type="ARBA" id="ARBA00023136"/>
    </source>
</evidence>
<evidence type="ECO:0000256" key="2">
    <source>
        <dbReference type="ARBA" id="ARBA00022692"/>
    </source>
</evidence>
<keyword evidence="4 5" id="KW-0472">Membrane</keyword>
<comment type="subcellular location">
    <subcellularLocation>
        <location evidence="1">Membrane</location>
    </subcellularLocation>
</comment>
<evidence type="ECO:0000313" key="6">
    <source>
        <dbReference type="EMBL" id="PKR58378.1"/>
    </source>
</evidence>
<dbReference type="InterPro" id="IPR001129">
    <property type="entry name" value="Membr-assoc_MAPEG"/>
</dbReference>
<gene>
    <name evidence="6" type="ORF">COO92_11600</name>
</gene>
<evidence type="ECO:0000313" key="7">
    <source>
        <dbReference type="Proteomes" id="UP000233332"/>
    </source>
</evidence>
<feature type="transmembrane region" description="Helical" evidence="5">
    <location>
        <begin position="54"/>
        <end position="72"/>
    </location>
</feature>
<evidence type="ECO:0000256" key="3">
    <source>
        <dbReference type="ARBA" id="ARBA00022989"/>
    </source>
</evidence>
<keyword evidence="7" id="KW-1185">Reference proteome</keyword>
<protein>
    <recommendedName>
        <fullName evidence="8">MAPEG family protein</fullName>
    </recommendedName>
</protein>
<evidence type="ECO:0000256" key="1">
    <source>
        <dbReference type="ARBA" id="ARBA00004370"/>
    </source>
</evidence>
<keyword evidence="2 5" id="KW-0812">Transmembrane</keyword>
<dbReference type="Pfam" id="PF01124">
    <property type="entry name" value="MAPEG"/>
    <property type="match status" value="1"/>
</dbReference>
<feature type="transmembrane region" description="Helical" evidence="5">
    <location>
        <begin position="6"/>
        <end position="27"/>
    </location>
</feature>
<proteinExistence type="predicted"/>
<dbReference type="Gene3D" id="1.20.120.550">
    <property type="entry name" value="Membrane associated eicosanoid/glutathione metabolism-like domain"/>
    <property type="match status" value="1"/>
</dbReference>
<reference evidence="6 7" key="1">
    <citation type="submission" date="2017-09" db="EMBL/GenBank/DDBJ databases">
        <title>Biodiversity and function of Thalassospira species in the particle-attached aromatic-hydrocarbon-degrading consortia from the surface seawater of the China South Sea.</title>
        <authorList>
            <person name="Dong C."/>
            <person name="Lai Q."/>
            <person name="Shao Z."/>
        </authorList>
    </citation>
    <scope>NUCLEOTIDE SEQUENCE [LARGE SCALE GENOMIC DNA]</scope>
    <source>
        <strain evidence="6 7">139Z-12</strain>
    </source>
</reference>
<organism evidence="6 7">
    <name type="scientific">Thalassospira lohafexi</name>
    <dbReference type="NCBI Taxonomy" id="744227"/>
    <lineage>
        <taxon>Bacteria</taxon>
        <taxon>Pseudomonadati</taxon>
        <taxon>Pseudomonadota</taxon>
        <taxon>Alphaproteobacteria</taxon>
        <taxon>Rhodospirillales</taxon>
        <taxon>Thalassospiraceae</taxon>
        <taxon>Thalassospira</taxon>
    </lineage>
</organism>
<dbReference type="SUPFAM" id="SSF161084">
    <property type="entry name" value="MAPEG domain-like"/>
    <property type="match status" value="1"/>
</dbReference>
<dbReference type="AlphaFoldDB" id="A0A2N3L6E7"/>
<feature type="transmembrane region" description="Helical" evidence="5">
    <location>
        <begin position="104"/>
        <end position="125"/>
    </location>
</feature>
<dbReference type="PANTHER" id="PTHR35814:SF1">
    <property type="entry name" value="GLUTATHIONE S-TRANSFERASE-RELATED"/>
    <property type="match status" value="1"/>
</dbReference>
<dbReference type="GO" id="GO:0016020">
    <property type="term" value="C:membrane"/>
    <property type="evidence" value="ECO:0007669"/>
    <property type="project" value="UniProtKB-SubCell"/>
</dbReference>
<evidence type="ECO:0000256" key="5">
    <source>
        <dbReference type="SAM" id="Phobius"/>
    </source>
</evidence>
<accession>A0A2N3L6E7</accession>
<dbReference type="RefSeq" id="WP_101302249.1">
    <property type="nucleotide sequence ID" value="NZ_NXGX01000004.1"/>
</dbReference>
<dbReference type="PANTHER" id="PTHR35814">
    <property type="match status" value="1"/>
</dbReference>
<dbReference type="InterPro" id="IPR023352">
    <property type="entry name" value="MAPEG-like_dom_sf"/>
</dbReference>